<keyword evidence="5 11" id="KW-0347">Helicase</keyword>
<keyword evidence="2 11" id="KW-0235">DNA replication</keyword>
<dbReference type="PROSITE" id="PS51217">
    <property type="entry name" value="UVRD_HELICASE_CTER"/>
    <property type="match status" value="1"/>
</dbReference>
<dbReference type="InterPro" id="IPR027417">
    <property type="entry name" value="P-loop_NTPase"/>
</dbReference>
<evidence type="ECO:0000256" key="13">
    <source>
        <dbReference type="SAM" id="MobiDB-lite"/>
    </source>
</evidence>
<feature type="domain" description="UvrD-like helicase ATP-binding" evidence="14">
    <location>
        <begin position="9"/>
        <end position="288"/>
    </location>
</feature>
<evidence type="ECO:0000256" key="7">
    <source>
        <dbReference type="ARBA" id="ARBA00023125"/>
    </source>
</evidence>
<protein>
    <recommendedName>
        <fullName evidence="11">ATP-dependent DNA helicase Rep</fullName>
        <ecNumber evidence="11">5.6.2.4</ecNumber>
    </recommendedName>
    <alternativeName>
        <fullName evidence="11">DNA 3'-5' helicase Rep</fullName>
    </alternativeName>
</protein>
<dbReference type="PANTHER" id="PTHR11070:SF64">
    <property type="entry name" value="ATP-DEPENDENT DNA HELICASE REP"/>
    <property type="match status" value="1"/>
</dbReference>
<keyword evidence="7 11" id="KW-0238">DNA-binding</keyword>
<dbReference type="InterPro" id="IPR005752">
    <property type="entry name" value="Helicase_Rep"/>
</dbReference>
<dbReference type="Pfam" id="PF00580">
    <property type="entry name" value="UvrD-helicase"/>
    <property type="match status" value="1"/>
</dbReference>
<sequence length="677" mass="77029">MSANISQLDHLNPEQRAAVTAIDGPVLVLAGAGSGKTRVITHKIGWLLDECQVPPERVAAVTFTNKAAREMKERVGKLIPAERAKRLVVCTFHTLGLRILREEYRALGLKRGFSIFDAEDSRNLIRELLKGDNRDAQDVIDVVQWRISGWKSARVGAEAAVLVAENNQELMAARIYAQYERHLLAYNAVDFDDLIVKPVQLFDEDAEARERWQNRFRYLLVDEYQDTNGAQYELLRQLAGVRAAFTVVGDDDQSIYAWRGAQPENLANLQRDYPGLKVVKLEQNFRSTSRILRVANALIANNPHLFDKRLWSRKGEGDSIRIVPCKEGFGEAEQVVARILQHKMEQGGSWSDYAILYRGNHQAKPFEKMLRERNIPYHISGGQSFFDRAEVKDVIAYLRLLANPDDDAAFLRIINVPRREVGATTLEKLGGYARERNIGLYSACLEFGLHHVLPARTATRLEEFAVWMGKLGEEAEHSDEPVAIARRLVEEVGYMDWLEETARDPKAFERRRDNIEELFSWMGNIAKRADNDIGLTGILNHMSLMDMLDRSGDDPGDTVALMTLHAAKGLEFDHVYLVGMEEELLPHRNNLEGEGLEEERRLFYVGITRAQQTLTLTYARKRRRYGEDLDCTPSRFLEELPEDDLHWSGRTPEDPEKKKETGRARVAGLRSLLAPET</sequence>
<dbReference type="InterPro" id="IPR000212">
    <property type="entry name" value="DNA_helicase_UvrD/REP"/>
</dbReference>
<dbReference type="CDD" id="cd17932">
    <property type="entry name" value="DEXQc_UvrD"/>
    <property type="match status" value="1"/>
</dbReference>
<dbReference type="GO" id="GO:0003697">
    <property type="term" value="F:single-stranded DNA binding"/>
    <property type="evidence" value="ECO:0007669"/>
    <property type="project" value="UniProtKB-UniRule"/>
</dbReference>
<dbReference type="PANTHER" id="PTHR11070">
    <property type="entry name" value="UVRD / RECB / PCRA DNA HELICASE FAMILY MEMBER"/>
    <property type="match status" value="1"/>
</dbReference>
<evidence type="ECO:0000256" key="6">
    <source>
        <dbReference type="ARBA" id="ARBA00022840"/>
    </source>
</evidence>
<dbReference type="RefSeq" id="WP_346050552.1">
    <property type="nucleotide sequence ID" value="NZ_JAYGII010000005.1"/>
</dbReference>
<evidence type="ECO:0000256" key="5">
    <source>
        <dbReference type="ARBA" id="ARBA00022806"/>
    </source>
</evidence>
<evidence type="ECO:0000256" key="10">
    <source>
        <dbReference type="ARBA" id="ARBA00048988"/>
    </source>
</evidence>
<comment type="subunit">
    <text evidence="11">Homodimer.</text>
</comment>
<keyword evidence="8 11" id="KW-0413">Isomerase</keyword>
<keyword evidence="6 11" id="KW-0067">ATP-binding</keyword>
<evidence type="ECO:0000256" key="3">
    <source>
        <dbReference type="ARBA" id="ARBA00022741"/>
    </source>
</evidence>
<feature type="binding site" evidence="12">
    <location>
        <begin position="30"/>
        <end position="37"/>
    </location>
    <ligand>
        <name>ATP</name>
        <dbReference type="ChEBI" id="CHEBI:30616"/>
    </ligand>
</feature>
<comment type="caution">
    <text evidence="16">The sequence shown here is derived from an EMBL/GenBank/DDBJ whole genome shotgun (WGS) entry which is preliminary data.</text>
</comment>
<keyword evidence="4 11" id="KW-0378">Hydrolase</keyword>
<dbReference type="InterPro" id="IPR013986">
    <property type="entry name" value="DExx_box_DNA_helicase_dom_sf"/>
</dbReference>
<accession>A0AAP6JDI5</accession>
<dbReference type="HAMAP" id="MF_01920">
    <property type="entry name" value="Helicase_Rep"/>
    <property type="match status" value="1"/>
</dbReference>
<evidence type="ECO:0000256" key="8">
    <source>
        <dbReference type="ARBA" id="ARBA00023235"/>
    </source>
</evidence>
<comment type="catalytic activity">
    <reaction evidence="9 11">
        <text>Couples ATP hydrolysis with the unwinding of duplex DNA by translocating in the 3'-5' direction.</text>
        <dbReference type="EC" id="5.6.2.4"/>
    </reaction>
</comment>
<gene>
    <name evidence="11" type="primary">rep</name>
    <name evidence="16" type="ORF">VCB98_03705</name>
</gene>
<organism evidence="16 17">
    <name type="scientific">Natronospira elongata</name>
    <dbReference type="NCBI Taxonomy" id="3110268"/>
    <lineage>
        <taxon>Bacteria</taxon>
        <taxon>Pseudomonadati</taxon>
        <taxon>Pseudomonadota</taxon>
        <taxon>Gammaproteobacteria</taxon>
        <taxon>Natronospirales</taxon>
        <taxon>Natronospiraceae</taxon>
        <taxon>Natronospira</taxon>
    </lineage>
</organism>
<reference evidence="16 17" key="1">
    <citation type="submission" date="2023-12" db="EMBL/GenBank/DDBJ databases">
        <title>Whole-genome sequencing of halo(alkali)philic microorganisms from hypersaline lakes.</title>
        <authorList>
            <person name="Sorokin D.Y."/>
            <person name="Merkel A.Y."/>
            <person name="Messina E."/>
            <person name="Yakimov M."/>
        </authorList>
    </citation>
    <scope>NUCLEOTIDE SEQUENCE [LARGE SCALE GENOMIC DNA]</scope>
    <source>
        <strain evidence="16 17">AB-CW1</strain>
    </source>
</reference>
<dbReference type="GO" id="GO:0005829">
    <property type="term" value="C:cytosol"/>
    <property type="evidence" value="ECO:0007669"/>
    <property type="project" value="TreeGrafter"/>
</dbReference>
<dbReference type="Gene3D" id="1.10.486.10">
    <property type="entry name" value="PCRA, domain 4"/>
    <property type="match status" value="1"/>
</dbReference>
<dbReference type="GO" id="GO:0043138">
    <property type="term" value="F:3'-5' DNA helicase activity"/>
    <property type="evidence" value="ECO:0007669"/>
    <property type="project" value="UniProtKB-UniRule"/>
</dbReference>
<comment type="function">
    <text evidence="11">Rep helicase is a single-stranded DNA-dependent ATPase involved in DNA replication; it can initiate unwinding at a nick in the DNA. It binds to the single-stranded DNA and acts in a progressive fashion along the DNA in the 3' to 5' direction.</text>
</comment>
<evidence type="ECO:0000313" key="17">
    <source>
        <dbReference type="Proteomes" id="UP001302316"/>
    </source>
</evidence>
<dbReference type="Pfam" id="PF13361">
    <property type="entry name" value="UvrD_C"/>
    <property type="match status" value="1"/>
</dbReference>
<dbReference type="PROSITE" id="PS51198">
    <property type="entry name" value="UVRD_HELICASE_ATP_BIND"/>
    <property type="match status" value="1"/>
</dbReference>
<dbReference type="Proteomes" id="UP001302316">
    <property type="component" value="Unassembled WGS sequence"/>
</dbReference>
<dbReference type="AlphaFoldDB" id="A0AAP6JDI5"/>
<feature type="compositionally biased region" description="Basic and acidic residues" evidence="13">
    <location>
        <begin position="643"/>
        <end position="663"/>
    </location>
</feature>
<dbReference type="EC" id="5.6.2.4" evidence="11"/>
<dbReference type="InterPro" id="IPR014016">
    <property type="entry name" value="UvrD-like_ATP-bd"/>
</dbReference>
<comment type="similarity">
    <text evidence="1 11">Belongs to the helicase family. UvrD subfamily.</text>
</comment>
<evidence type="ECO:0000259" key="15">
    <source>
        <dbReference type="PROSITE" id="PS51217"/>
    </source>
</evidence>
<dbReference type="GO" id="GO:0016787">
    <property type="term" value="F:hydrolase activity"/>
    <property type="evidence" value="ECO:0007669"/>
    <property type="project" value="UniProtKB-UniRule"/>
</dbReference>
<feature type="domain" description="UvrD-like helicase C-terminal" evidence="15">
    <location>
        <begin position="289"/>
        <end position="569"/>
    </location>
</feature>
<dbReference type="GO" id="GO:0006260">
    <property type="term" value="P:DNA replication"/>
    <property type="evidence" value="ECO:0007669"/>
    <property type="project" value="UniProtKB-UniRule"/>
</dbReference>
<evidence type="ECO:0000256" key="9">
    <source>
        <dbReference type="ARBA" id="ARBA00034617"/>
    </source>
</evidence>
<feature type="region of interest" description="Disordered" evidence="13">
    <location>
        <begin position="641"/>
        <end position="677"/>
    </location>
</feature>
<proteinExistence type="inferred from homology"/>
<feature type="binding site" evidence="11">
    <location>
        <position position="286"/>
    </location>
    <ligand>
        <name>ATP</name>
        <dbReference type="ChEBI" id="CHEBI:30616"/>
    </ligand>
</feature>
<dbReference type="Gene3D" id="3.40.50.300">
    <property type="entry name" value="P-loop containing nucleotide triphosphate hydrolases"/>
    <property type="match status" value="2"/>
</dbReference>
<keyword evidence="3 11" id="KW-0547">Nucleotide-binding</keyword>
<dbReference type="SUPFAM" id="SSF52540">
    <property type="entry name" value="P-loop containing nucleoside triphosphate hydrolases"/>
    <property type="match status" value="1"/>
</dbReference>
<name>A0AAP6JDI5_9GAMM</name>
<dbReference type="Gene3D" id="1.10.10.160">
    <property type="match status" value="1"/>
</dbReference>
<evidence type="ECO:0000256" key="1">
    <source>
        <dbReference type="ARBA" id="ARBA00009922"/>
    </source>
</evidence>
<evidence type="ECO:0000256" key="2">
    <source>
        <dbReference type="ARBA" id="ARBA00022705"/>
    </source>
</evidence>
<evidence type="ECO:0000259" key="14">
    <source>
        <dbReference type="PROSITE" id="PS51198"/>
    </source>
</evidence>
<evidence type="ECO:0000256" key="4">
    <source>
        <dbReference type="ARBA" id="ARBA00022801"/>
    </source>
</evidence>
<evidence type="ECO:0000256" key="11">
    <source>
        <dbReference type="HAMAP-Rule" id="MF_01920"/>
    </source>
</evidence>
<comment type="catalytic activity">
    <reaction evidence="10 11">
        <text>ATP + H2O = ADP + phosphate + H(+)</text>
        <dbReference type="Rhea" id="RHEA:13065"/>
        <dbReference type="ChEBI" id="CHEBI:15377"/>
        <dbReference type="ChEBI" id="CHEBI:15378"/>
        <dbReference type="ChEBI" id="CHEBI:30616"/>
        <dbReference type="ChEBI" id="CHEBI:43474"/>
        <dbReference type="ChEBI" id="CHEBI:456216"/>
        <dbReference type="EC" id="5.6.2.4"/>
    </reaction>
</comment>
<keyword evidence="17" id="KW-1185">Reference proteome</keyword>
<dbReference type="InterPro" id="IPR014017">
    <property type="entry name" value="DNA_helicase_UvrD-like_C"/>
</dbReference>
<evidence type="ECO:0000256" key="12">
    <source>
        <dbReference type="PROSITE-ProRule" id="PRU00560"/>
    </source>
</evidence>
<dbReference type="EMBL" id="JAYGII010000005">
    <property type="protein sequence ID" value="MEA5444920.1"/>
    <property type="molecule type" value="Genomic_DNA"/>
</dbReference>
<dbReference type="GO" id="GO:0005524">
    <property type="term" value="F:ATP binding"/>
    <property type="evidence" value="ECO:0007669"/>
    <property type="project" value="UniProtKB-UniRule"/>
</dbReference>
<evidence type="ECO:0000313" key="16">
    <source>
        <dbReference type="EMBL" id="MEA5444920.1"/>
    </source>
</evidence>
<dbReference type="GO" id="GO:0000725">
    <property type="term" value="P:recombinational repair"/>
    <property type="evidence" value="ECO:0007669"/>
    <property type="project" value="TreeGrafter"/>
</dbReference>